<evidence type="ECO:0000313" key="2">
    <source>
        <dbReference type="Proteomes" id="UP001207582"/>
    </source>
</evidence>
<evidence type="ECO:0000313" key="1">
    <source>
        <dbReference type="EMBL" id="MCW3783590.1"/>
    </source>
</evidence>
<reference evidence="1 2" key="1">
    <citation type="submission" date="2022-10" db="EMBL/GenBank/DDBJ databases">
        <title>Defluviimonas sp. CAU 1641 isolated from mud.</title>
        <authorList>
            <person name="Kim W."/>
        </authorList>
    </citation>
    <scope>NUCLEOTIDE SEQUENCE [LARGE SCALE GENOMIC DNA]</scope>
    <source>
        <strain evidence="1 2">CAU 1641</strain>
    </source>
</reference>
<proteinExistence type="predicted"/>
<name>A0ABT3J7B9_9RHOB</name>
<dbReference type="Proteomes" id="UP001207582">
    <property type="component" value="Unassembled WGS sequence"/>
</dbReference>
<gene>
    <name evidence="1" type="ORF">OM960_18785</name>
</gene>
<sequence>MPLPGHGPIDCRLCWQDCGSATARTLEEGRYRLVNDPGAWGARDPKILVLGMTKGNTQSGAMAAAMADGSYDGVPFASFRPRLLEVLKTVGLMAGVFDIDRFFREDEADYGWGSLLRCSFTARDANGTYLGKSGPVITGMSRKEGFAVLTACARRHLEGLSSRTRLVVLLGNDDRYMALVARAMATVFPDYAAHPELGPVVFRAGGRFFVHVAHPSKGNGCYGAFLTGPGNTGQGAKRAKARAGIRGALGMASATA</sequence>
<dbReference type="EMBL" id="JAPDOG010000021">
    <property type="protein sequence ID" value="MCW3783590.1"/>
    <property type="molecule type" value="Genomic_DNA"/>
</dbReference>
<dbReference type="RefSeq" id="WP_264773034.1">
    <property type="nucleotide sequence ID" value="NZ_JAPDOG010000021.1"/>
</dbReference>
<protein>
    <submittedName>
        <fullName evidence="1">Uncharacterized protein</fullName>
    </submittedName>
</protein>
<keyword evidence="2" id="KW-1185">Reference proteome</keyword>
<organism evidence="1 2">
    <name type="scientific">Defluviimonas salinarum</name>
    <dbReference type="NCBI Taxonomy" id="2992147"/>
    <lineage>
        <taxon>Bacteria</taxon>
        <taxon>Pseudomonadati</taxon>
        <taxon>Pseudomonadota</taxon>
        <taxon>Alphaproteobacteria</taxon>
        <taxon>Rhodobacterales</taxon>
        <taxon>Paracoccaceae</taxon>
        <taxon>Albidovulum</taxon>
    </lineage>
</organism>
<accession>A0ABT3J7B9</accession>
<comment type="caution">
    <text evidence="1">The sequence shown here is derived from an EMBL/GenBank/DDBJ whole genome shotgun (WGS) entry which is preliminary data.</text>
</comment>